<dbReference type="EMBL" id="JAAWWK010000003">
    <property type="protein sequence ID" value="NKI17803.1"/>
    <property type="molecule type" value="Genomic_DNA"/>
</dbReference>
<proteinExistence type="predicted"/>
<keyword evidence="1" id="KW-0732">Signal</keyword>
<evidence type="ECO:0000313" key="3">
    <source>
        <dbReference type="Proteomes" id="UP000765845"/>
    </source>
</evidence>
<organism evidence="2 3">
    <name type="scientific">Spongiibacter thalassae</name>
    <dbReference type="NCBI Taxonomy" id="2721624"/>
    <lineage>
        <taxon>Bacteria</taxon>
        <taxon>Pseudomonadati</taxon>
        <taxon>Pseudomonadota</taxon>
        <taxon>Gammaproteobacteria</taxon>
        <taxon>Cellvibrionales</taxon>
        <taxon>Spongiibacteraceae</taxon>
        <taxon>Spongiibacter</taxon>
    </lineage>
</organism>
<name>A0ABX1GF56_9GAMM</name>
<evidence type="ECO:0008006" key="4">
    <source>
        <dbReference type="Google" id="ProtNLM"/>
    </source>
</evidence>
<dbReference type="Gene3D" id="2.60.40.420">
    <property type="entry name" value="Cupredoxins - blue copper proteins"/>
    <property type="match status" value="1"/>
</dbReference>
<protein>
    <recommendedName>
        <fullName evidence="4">Plastocyanin</fullName>
    </recommendedName>
</protein>
<feature type="chain" id="PRO_5046639411" description="Plastocyanin" evidence="1">
    <location>
        <begin position="25"/>
        <end position="213"/>
    </location>
</feature>
<comment type="caution">
    <text evidence="2">The sequence shown here is derived from an EMBL/GenBank/DDBJ whole genome shotgun (WGS) entry which is preliminary data.</text>
</comment>
<gene>
    <name evidence="2" type="ORF">HCU74_10245</name>
</gene>
<dbReference type="RefSeq" id="WP_168450341.1">
    <property type="nucleotide sequence ID" value="NZ_JAAWWK010000003.1"/>
</dbReference>
<dbReference type="Proteomes" id="UP000765845">
    <property type="component" value="Unassembled WGS sequence"/>
</dbReference>
<reference evidence="2 3" key="1">
    <citation type="submission" date="2020-04" db="EMBL/GenBank/DDBJ databases">
        <authorList>
            <person name="Yoon J."/>
        </authorList>
    </citation>
    <scope>NUCLEOTIDE SEQUENCE [LARGE SCALE GENOMIC DNA]</scope>
    <source>
        <strain evidence="2 3">KMU-166</strain>
    </source>
</reference>
<dbReference type="InterPro" id="IPR008972">
    <property type="entry name" value="Cupredoxin"/>
</dbReference>
<feature type="signal peptide" evidence="1">
    <location>
        <begin position="1"/>
        <end position="24"/>
    </location>
</feature>
<evidence type="ECO:0000256" key="1">
    <source>
        <dbReference type="SAM" id="SignalP"/>
    </source>
</evidence>
<dbReference type="SUPFAM" id="SSF49503">
    <property type="entry name" value="Cupredoxins"/>
    <property type="match status" value="1"/>
</dbReference>
<evidence type="ECO:0000313" key="2">
    <source>
        <dbReference type="EMBL" id="NKI17803.1"/>
    </source>
</evidence>
<sequence length="213" mass="23478">MSNTLLKMFTATGIGLAMSWQATAASIHGTLSFDKRAPYGALVFVPSSSQGSQRVEIDQVDKTFTTAIAVNAPGKAVVFKNSDNMDHNVYANDIRNNARFDVGLMSPGGTREVEASWQDDALIRIGCKIHPKMRAYIANINSEHFSVIEMDKTEQTYRFTLNDVPSNTRAIKVLIPGYDDLELHLDSQIAAPIDITKKSKRRGQITLTTEGLK</sequence>
<accession>A0ABX1GF56</accession>
<keyword evidence="3" id="KW-1185">Reference proteome</keyword>